<reference evidence="3 4" key="1">
    <citation type="submission" date="2020-04" db="EMBL/GenBank/DDBJ databases">
        <authorList>
            <person name="De Canck E."/>
        </authorList>
    </citation>
    <scope>NUCLEOTIDE SEQUENCE [LARGE SCALE GENOMIC DNA]</scope>
    <source>
        <strain evidence="3 4">LMG 28138</strain>
    </source>
</reference>
<protein>
    <recommendedName>
        <fullName evidence="2">PelD GGDEF domain-containing protein</fullName>
    </recommendedName>
</protein>
<accession>A0A6S7B826</accession>
<gene>
    <name evidence="3" type="ORF">LMG28138_03096</name>
</gene>
<proteinExistence type="predicted"/>
<dbReference type="EMBL" id="CADIKM010000013">
    <property type="protein sequence ID" value="CAB3791034.1"/>
    <property type="molecule type" value="Genomic_DNA"/>
</dbReference>
<dbReference type="Gene3D" id="3.30.70.2880">
    <property type="match status" value="1"/>
</dbReference>
<dbReference type="SUPFAM" id="SSF55781">
    <property type="entry name" value="GAF domain-like"/>
    <property type="match status" value="1"/>
</dbReference>
<dbReference type="AlphaFoldDB" id="A0A6S7B826"/>
<evidence type="ECO:0000313" key="3">
    <source>
        <dbReference type="EMBL" id="CAB3791034.1"/>
    </source>
</evidence>
<organism evidence="3 4">
    <name type="scientific">Pararobbsia alpina</name>
    <dbReference type="NCBI Taxonomy" id="621374"/>
    <lineage>
        <taxon>Bacteria</taxon>
        <taxon>Pseudomonadati</taxon>
        <taxon>Pseudomonadota</taxon>
        <taxon>Betaproteobacteria</taxon>
        <taxon>Burkholderiales</taxon>
        <taxon>Burkholderiaceae</taxon>
        <taxon>Pararobbsia</taxon>
    </lineage>
</organism>
<name>A0A6S7B826_9BURK</name>
<keyword evidence="1" id="KW-0472">Membrane</keyword>
<feature type="domain" description="PelD GGDEF" evidence="2">
    <location>
        <begin position="338"/>
        <end position="462"/>
    </location>
</feature>
<evidence type="ECO:0000259" key="2">
    <source>
        <dbReference type="Pfam" id="PF16963"/>
    </source>
</evidence>
<evidence type="ECO:0000313" key="4">
    <source>
        <dbReference type="Proteomes" id="UP000494115"/>
    </source>
</evidence>
<dbReference type="RefSeq" id="WP_175105628.1">
    <property type="nucleotide sequence ID" value="NZ_CADIKM010000013.1"/>
</dbReference>
<feature type="transmembrane region" description="Helical" evidence="1">
    <location>
        <begin position="31"/>
        <end position="52"/>
    </location>
</feature>
<sequence>MSNVAQDTRRGTFAESGRYRRWLTPVTTRPIAVIEVLVVMAAVMVAAALLGGHDPLWISSPFPWIWLFPLVLALRYGTLLGMVSVLALLAGWYVLYPQHSVEGFPIVFFVGGTIQTLVGGHFGDTWGIRSARARALNEYLNDRLVSLTNSHYLLHLSHERLEKDLLTRPATLRDSVTRLRQITASAAAEFKRGGLPNATDFLEFAAQVCQLEVAAIVPARKGLLEGDHTHTTDSAAIAHVGESFAVDPADALVRHCIETRALAHLTNVDEAREGNTQYVACAPLSTSEGDLLGVLVIKRMPFLSLNHDNLQFLLVLLGYYADGVEHAAVAHAIVSEVPSVPYEFAVDLGRLERLQRDARVESSLIALVFPRDDEGDSLLEHINRRRRSLDLTWSLQTPDHSIFLNLMPATDGAGVDGYLARIEDSLHVQFGLSLEAARIGVHTLHVAPSGNGAALKRLLQRCGFDA</sequence>
<dbReference type="InterPro" id="IPR031583">
    <property type="entry name" value="PelD_GGDEF"/>
</dbReference>
<dbReference type="InterPro" id="IPR038367">
    <property type="entry name" value="PelD_GGDEF_sf"/>
</dbReference>
<keyword evidence="4" id="KW-1185">Reference proteome</keyword>
<feature type="transmembrane region" description="Helical" evidence="1">
    <location>
        <begin position="64"/>
        <end position="95"/>
    </location>
</feature>
<dbReference type="Pfam" id="PF16963">
    <property type="entry name" value="PelD_GGDEF"/>
    <property type="match status" value="1"/>
</dbReference>
<evidence type="ECO:0000256" key="1">
    <source>
        <dbReference type="SAM" id="Phobius"/>
    </source>
</evidence>
<keyword evidence="1" id="KW-0812">Transmembrane</keyword>
<dbReference type="Proteomes" id="UP000494115">
    <property type="component" value="Unassembled WGS sequence"/>
</dbReference>
<dbReference type="Gene3D" id="3.30.450.40">
    <property type="match status" value="1"/>
</dbReference>
<dbReference type="InterPro" id="IPR029016">
    <property type="entry name" value="GAF-like_dom_sf"/>
</dbReference>
<keyword evidence="1" id="KW-1133">Transmembrane helix</keyword>